<keyword evidence="3" id="KW-1185">Reference proteome</keyword>
<feature type="transmembrane region" description="Helical" evidence="1">
    <location>
        <begin position="213"/>
        <end position="234"/>
    </location>
</feature>
<dbReference type="InterPro" id="IPR011701">
    <property type="entry name" value="MFS"/>
</dbReference>
<keyword evidence="1" id="KW-0472">Membrane</keyword>
<protein>
    <recommendedName>
        <fullName evidence="4">MFS transporter</fullName>
    </recommendedName>
</protein>
<dbReference type="SUPFAM" id="SSF103473">
    <property type="entry name" value="MFS general substrate transporter"/>
    <property type="match status" value="1"/>
</dbReference>
<proteinExistence type="predicted"/>
<keyword evidence="1" id="KW-1133">Transmembrane helix</keyword>
<accession>A0A1B2HGK4</accession>
<evidence type="ECO:0008006" key="4">
    <source>
        <dbReference type="Google" id="ProtNLM"/>
    </source>
</evidence>
<dbReference type="EMBL" id="CP016793">
    <property type="protein sequence ID" value="ANZ36856.1"/>
    <property type="molecule type" value="Genomic_DNA"/>
</dbReference>
<sequence>MNLAPFRTVLALPGVRSLMLLVLLARIAPTAAGVTVTLHVVTSLDKGYAAAGTVGFATMVGIGLGSPLMGRLIDLKGLRITLVVSAVVEGAFWVTAPLMSYYLLLPLAFANGLFSVPVMSIGRQALTALVPVAQRRPAFSLDSISVELSFMVGPAAGVLLATKISTGAALVSIGVAIVLACVLLYVVNPPLVNEDEVTEEPAPRWQEWLRGPMIAALIIPFGATMVLSGMELAAIASLEHAGRQSWLGVIFVVMCAASAFGGLVYGGLKRVPGGVVLLAGMALLEIPVGLGDGNVALLALALIPMNLLCAPTIAASSEQVSRLAPASARGMALGLQGSAFTFGVAAGQPLAGLAVDSGGPALGFVVAGVAGLAVAGVGYLLSRQRQPEPQAVSVTS</sequence>
<reference evidence="2 3" key="1">
    <citation type="submission" date="2016-07" db="EMBL/GenBank/DDBJ databases">
        <title>Complete genome sequence of the Lentzea guizhouensis DHS C013.</title>
        <authorList>
            <person name="Cao C."/>
        </authorList>
    </citation>
    <scope>NUCLEOTIDE SEQUENCE [LARGE SCALE GENOMIC DNA]</scope>
    <source>
        <strain evidence="2 3">DHS C013</strain>
    </source>
</reference>
<feature type="transmembrane region" description="Helical" evidence="1">
    <location>
        <begin position="271"/>
        <end position="288"/>
    </location>
</feature>
<name>A0A1B2HGK4_9PSEU</name>
<keyword evidence="1" id="KW-0812">Transmembrane</keyword>
<dbReference type="RefSeq" id="WP_065915254.1">
    <property type="nucleotide sequence ID" value="NZ_CP016793.1"/>
</dbReference>
<dbReference type="InterPro" id="IPR036259">
    <property type="entry name" value="MFS_trans_sf"/>
</dbReference>
<evidence type="ECO:0000313" key="3">
    <source>
        <dbReference type="Proteomes" id="UP000093053"/>
    </source>
</evidence>
<dbReference type="KEGG" id="led:BBK82_13015"/>
<evidence type="ECO:0000313" key="2">
    <source>
        <dbReference type="EMBL" id="ANZ36856.1"/>
    </source>
</evidence>
<dbReference type="PANTHER" id="PTHR23542:SF1">
    <property type="entry name" value="MAJOR FACILITATOR SUPERFAMILY (MFS) PROFILE DOMAIN-CONTAINING PROTEIN"/>
    <property type="match status" value="1"/>
</dbReference>
<dbReference type="Pfam" id="PF07690">
    <property type="entry name" value="MFS_1"/>
    <property type="match status" value="1"/>
</dbReference>
<evidence type="ECO:0000256" key="1">
    <source>
        <dbReference type="SAM" id="Phobius"/>
    </source>
</evidence>
<feature type="transmembrane region" description="Helical" evidence="1">
    <location>
        <begin position="80"/>
        <end position="104"/>
    </location>
</feature>
<feature type="transmembrane region" description="Helical" evidence="1">
    <location>
        <begin position="361"/>
        <end position="381"/>
    </location>
</feature>
<gene>
    <name evidence="2" type="ORF">BBK82_13015</name>
</gene>
<dbReference type="AlphaFoldDB" id="A0A1B2HGK4"/>
<feature type="transmembrane region" description="Helical" evidence="1">
    <location>
        <begin position="295"/>
        <end position="315"/>
    </location>
</feature>
<dbReference type="PANTHER" id="PTHR23542">
    <property type="match status" value="1"/>
</dbReference>
<feature type="transmembrane region" description="Helical" evidence="1">
    <location>
        <begin position="168"/>
        <end position="187"/>
    </location>
</feature>
<organism evidence="2 3">
    <name type="scientific">Lentzea guizhouensis</name>
    <dbReference type="NCBI Taxonomy" id="1586287"/>
    <lineage>
        <taxon>Bacteria</taxon>
        <taxon>Bacillati</taxon>
        <taxon>Actinomycetota</taxon>
        <taxon>Actinomycetes</taxon>
        <taxon>Pseudonocardiales</taxon>
        <taxon>Pseudonocardiaceae</taxon>
        <taxon>Lentzea</taxon>
    </lineage>
</organism>
<dbReference type="GO" id="GO:0022857">
    <property type="term" value="F:transmembrane transporter activity"/>
    <property type="evidence" value="ECO:0007669"/>
    <property type="project" value="InterPro"/>
</dbReference>
<dbReference type="Proteomes" id="UP000093053">
    <property type="component" value="Chromosome"/>
</dbReference>
<dbReference type="Gene3D" id="1.20.1250.20">
    <property type="entry name" value="MFS general substrate transporter like domains"/>
    <property type="match status" value="2"/>
</dbReference>
<feature type="transmembrane region" description="Helical" evidence="1">
    <location>
        <begin position="246"/>
        <end position="265"/>
    </location>
</feature>
<feature type="transmembrane region" description="Helical" evidence="1">
    <location>
        <begin position="48"/>
        <end position="68"/>
    </location>
</feature>